<feature type="non-terminal residue" evidence="2">
    <location>
        <position position="99"/>
    </location>
</feature>
<evidence type="ECO:0000313" key="2">
    <source>
        <dbReference type="EMBL" id="CAH2043778.1"/>
    </source>
</evidence>
<reference evidence="2" key="1">
    <citation type="submission" date="2022-03" db="EMBL/GenBank/DDBJ databases">
        <authorList>
            <person name="Martin H S."/>
        </authorList>
    </citation>
    <scope>NUCLEOTIDE SEQUENCE</scope>
</reference>
<accession>A0ABN8HYE2</accession>
<name>A0ABN8HYE2_9NEOP</name>
<feature type="region of interest" description="Disordered" evidence="1">
    <location>
        <begin position="24"/>
        <end position="54"/>
    </location>
</feature>
<evidence type="ECO:0000256" key="1">
    <source>
        <dbReference type="SAM" id="MobiDB-lite"/>
    </source>
</evidence>
<protein>
    <submittedName>
        <fullName evidence="2">Uncharacterized protein</fullName>
    </submittedName>
</protein>
<organism evidence="2 3">
    <name type="scientific">Iphiclides podalirius</name>
    <name type="common">scarce swallowtail</name>
    <dbReference type="NCBI Taxonomy" id="110791"/>
    <lineage>
        <taxon>Eukaryota</taxon>
        <taxon>Metazoa</taxon>
        <taxon>Ecdysozoa</taxon>
        <taxon>Arthropoda</taxon>
        <taxon>Hexapoda</taxon>
        <taxon>Insecta</taxon>
        <taxon>Pterygota</taxon>
        <taxon>Neoptera</taxon>
        <taxon>Endopterygota</taxon>
        <taxon>Lepidoptera</taxon>
        <taxon>Glossata</taxon>
        <taxon>Ditrysia</taxon>
        <taxon>Papilionoidea</taxon>
        <taxon>Papilionidae</taxon>
        <taxon>Papilioninae</taxon>
        <taxon>Iphiclides</taxon>
    </lineage>
</organism>
<gene>
    <name evidence="2" type="ORF">IPOD504_LOCUS4442</name>
</gene>
<feature type="compositionally biased region" description="Basic and acidic residues" evidence="1">
    <location>
        <begin position="25"/>
        <end position="40"/>
    </location>
</feature>
<evidence type="ECO:0000313" key="3">
    <source>
        <dbReference type="Proteomes" id="UP000837857"/>
    </source>
</evidence>
<proteinExistence type="predicted"/>
<sequence>MRGRAHGAVSHSRLALSFKPLPVPLDRESETEPCIKEGRQQARAPSASHPEASETGPFSFLVIIEIGSQVLLLSRGAQSALITRCHTDLRARTTHRSAA</sequence>
<dbReference type="EMBL" id="OW152827">
    <property type="protein sequence ID" value="CAH2043778.1"/>
    <property type="molecule type" value="Genomic_DNA"/>
</dbReference>
<dbReference type="Proteomes" id="UP000837857">
    <property type="component" value="Chromosome 15"/>
</dbReference>
<keyword evidence="3" id="KW-1185">Reference proteome</keyword>